<evidence type="ECO:0000313" key="1">
    <source>
        <dbReference type="EMBL" id="GAA4303325.1"/>
    </source>
</evidence>
<dbReference type="Pfam" id="PF04170">
    <property type="entry name" value="NlpE"/>
    <property type="match status" value="1"/>
</dbReference>
<evidence type="ECO:0000313" key="2">
    <source>
        <dbReference type="Proteomes" id="UP001501207"/>
    </source>
</evidence>
<keyword evidence="2" id="KW-1185">Reference proteome</keyword>
<organism evidence="1 2">
    <name type="scientific">Compostibacter hankyongensis</name>
    <dbReference type="NCBI Taxonomy" id="1007089"/>
    <lineage>
        <taxon>Bacteria</taxon>
        <taxon>Pseudomonadati</taxon>
        <taxon>Bacteroidota</taxon>
        <taxon>Chitinophagia</taxon>
        <taxon>Chitinophagales</taxon>
        <taxon>Chitinophagaceae</taxon>
        <taxon>Compostibacter</taxon>
    </lineage>
</organism>
<name>A0ABP8FGN7_9BACT</name>
<comment type="caution">
    <text evidence="1">The sequence shown here is derived from an EMBL/GenBank/DDBJ whole genome shotgun (WGS) entry which is preliminary data.</text>
</comment>
<dbReference type="Gene3D" id="2.40.128.640">
    <property type="match status" value="1"/>
</dbReference>
<reference evidence="2" key="1">
    <citation type="journal article" date="2019" name="Int. J. Syst. Evol. Microbiol.">
        <title>The Global Catalogue of Microorganisms (GCM) 10K type strain sequencing project: providing services to taxonomists for standard genome sequencing and annotation.</title>
        <authorList>
            <consortium name="The Broad Institute Genomics Platform"/>
            <consortium name="The Broad Institute Genome Sequencing Center for Infectious Disease"/>
            <person name="Wu L."/>
            <person name="Ma J."/>
        </authorList>
    </citation>
    <scope>NUCLEOTIDE SEQUENCE [LARGE SCALE GENOMIC DNA]</scope>
    <source>
        <strain evidence="2">JCM 17664</strain>
    </source>
</reference>
<dbReference type="Proteomes" id="UP001501207">
    <property type="component" value="Unassembled WGS sequence"/>
</dbReference>
<proteinExistence type="predicted"/>
<dbReference type="InterPro" id="IPR007298">
    <property type="entry name" value="Cu-R_lipoprotein_NlpE"/>
</dbReference>
<dbReference type="EMBL" id="BAABFN010000001">
    <property type="protein sequence ID" value="GAA4303325.1"/>
    <property type="molecule type" value="Genomic_DNA"/>
</dbReference>
<protein>
    <submittedName>
        <fullName evidence="1">Copper resistance protein NlpE N-terminal domain-containing protein</fullName>
    </submittedName>
</protein>
<gene>
    <name evidence="1" type="ORF">GCM10023143_06570</name>
</gene>
<accession>A0ABP8FGN7</accession>
<sequence>MLTTACSHSDTGGDQAAADSVKLDADSLISAAVGEAADDFDSYSGVLPCADCDGVETTVNLYPDATYEVHILYYGRASKGPGSNEFSEKGSWTRSGDTIVLKGLKNAPGKYLLSDSSLIQLDQAGRKVEGPLAGKYVLKQIFSTPVQQP</sequence>